<dbReference type="InterPro" id="IPR031325">
    <property type="entry name" value="RHS_repeat"/>
</dbReference>
<evidence type="ECO:0000313" key="4">
    <source>
        <dbReference type="EMBL" id="WNH53222.1"/>
    </source>
</evidence>
<dbReference type="PANTHER" id="PTHR32305">
    <property type="match status" value="1"/>
</dbReference>
<reference evidence="4 5" key="1">
    <citation type="submission" date="2022-12" db="EMBL/GenBank/DDBJ databases">
        <title>Two new species, Stenotrophomonas aracearum and Stenotrophomonas oahuensis, isolated from Anthurium (Araceae family) in Hawaii.</title>
        <authorList>
            <person name="Chunag S.C."/>
            <person name="Dobhal S."/>
            <person name="Alvarez A."/>
            <person name="Arif M."/>
        </authorList>
    </citation>
    <scope>NUCLEOTIDE SEQUENCE [LARGE SCALE GENOMIC DNA]</scope>
    <source>
        <strain evidence="4 5">A5586</strain>
    </source>
</reference>
<dbReference type="Pfam" id="PF05593">
    <property type="entry name" value="RHS_repeat"/>
    <property type="match status" value="4"/>
</dbReference>
<dbReference type="PRINTS" id="PR00394">
    <property type="entry name" value="RHSPROTEIN"/>
</dbReference>
<name>A0ABY9YQP9_9GAMM</name>
<accession>A0ABY9YQP9</accession>
<protein>
    <submittedName>
        <fullName evidence="4">DUF6531 domain-containing protein</fullName>
    </submittedName>
</protein>
<dbReference type="RefSeq" id="WP_311192383.1">
    <property type="nucleotide sequence ID" value="NZ_CP115541.1"/>
</dbReference>
<dbReference type="InterPro" id="IPR050708">
    <property type="entry name" value="T6SS_VgrG/RHS"/>
</dbReference>
<dbReference type="InterPro" id="IPR045351">
    <property type="entry name" value="DUF6531"/>
</dbReference>
<dbReference type="InterPro" id="IPR006530">
    <property type="entry name" value="YD"/>
</dbReference>
<dbReference type="Gene3D" id="2.180.10.10">
    <property type="entry name" value="RHS repeat-associated core"/>
    <property type="match status" value="3"/>
</dbReference>
<organism evidence="4 5">
    <name type="scientific">Stenotrophomonas oahuensis</name>
    <dbReference type="NCBI Taxonomy" id="3003271"/>
    <lineage>
        <taxon>Bacteria</taxon>
        <taxon>Pseudomonadati</taxon>
        <taxon>Pseudomonadota</taxon>
        <taxon>Gammaproteobacteria</taxon>
        <taxon>Lysobacterales</taxon>
        <taxon>Lysobacteraceae</taxon>
        <taxon>Stenotrophomonas</taxon>
    </lineage>
</organism>
<keyword evidence="1" id="KW-0677">Repeat</keyword>
<dbReference type="NCBIfam" id="TIGR01643">
    <property type="entry name" value="YD_repeat_2x"/>
    <property type="match status" value="3"/>
</dbReference>
<evidence type="ECO:0000313" key="5">
    <source>
        <dbReference type="Proteomes" id="UP001302072"/>
    </source>
</evidence>
<dbReference type="Pfam" id="PF20148">
    <property type="entry name" value="DUF6531"/>
    <property type="match status" value="1"/>
</dbReference>
<dbReference type="InterPro" id="IPR022385">
    <property type="entry name" value="Rhs_assc_core"/>
</dbReference>
<feature type="domain" description="DUF6531" evidence="2">
    <location>
        <begin position="58"/>
        <end position="128"/>
    </location>
</feature>
<dbReference type="EMBL" id="CP115541">
    <property type="protein sequence ID" value="WNH53222.1"/>
    <property type="molecule type" value="Genomic_DNA"/>
</dbReference>
<evidence type="ECO:0000259" key="3">
    <source>
        <dbReference type="Pfam" id="PF25023"/>
    </source>
</evidence>
<dbReference type="NCBIfam" id="TIGR03696">
    <property type="entry name" value="Rhs_assc_core"/>
    <property type="match status" value="1"/>
</dbReference>
<dbReference type="Proteomes" id="UP001302072">
    <property type="component" value="Chromosome"/>
</dbReference>
<sequence>MKATDTSQCSPVWTVYHWKVRTVECPAYMGWNGAECAAQGIANIWSSTIPCDQCDLRGNPVSVVSGSKVQRENDFSLGWLDFYRTLNSSYQTQGGIGRYWTHNLSMRLYGAGTAYAVVAYPSGSLMSFSGDEAVDGSGATLRSAGGGEYDLYLEDGRYRFNVSGRLSRIERYAGDTLSIEFDGKLRISRVVHSSGRIVEFGYDGTSAIGESELAYIKDLDGPLVTYAYDDEFRIRSATYRDGTSRRYLYEHPKYRFALTGIEDETGNRYATYAYNADGLAVSSEHAGSAQKATFSYLADGSTTYINALGSVEKVTFTAAQPYRKIASITTEAGTESWTYAPRTGTGSDFRRRVQSHTSRSGSVDTYTYQTLADPVYGTVSIKRKAEASNRPETRTTEVWKQRDINQMVKQVSPSRTVTWLRNPRGQITQETTQTPAGESRTTTQTYCEAVNAQAGCPVLGLLLSTDGPMHGTDDTVRYTYYPEDAPGCATSDAACTYRKGDLWKTIQPLGHVTEVLAYDGAGRPHMVMDANGVVTEYQYTPRGWMATATVRGTDDASGTYDRVTTMEYLPTGQLSKATAPDGTVVTYTYDAAQRLTAIGDGAGNRIEYTLDAAGNRVQEEYKGAGGEVKRTLSRVYNRLSQLVTSADGLANPTDFTYDAEGNVNSVVDALGRVSRREHDAFGRLTRQVDDEGGIAATVAMAYDSDDNQTQVIDPKQLPTTYAYNGFGDLLQQVSPDTGTTTFTVDAAGNRTTRTDARGVTATYQYDVLGRVTHIRYPDPTLDVAYTYDIAPAVCAANEQFSRGRVGTVIHAGGSTQYCRDRFGQLTRKVQTVNGVATTVRYGYTAGGRLATLTYPDGTVADYLRDSLGRISEVGVTRSGQARQVVVTNVTYAPFGPATGWTYGNGRTLQRPVDQDYRTIAVHDPAPGGLSVGYGYDAVGGITELTNGDGTEVLAQYSYDALGRLTQTKDGATGTPIETYEYDDTGNRTALTTNAGTEVYTYAPGSHRLTEVAGNPRSYDAAGNTLEVGTKSLEYGDSNRLGVVKIGGVVAEAYGYNDRGERVRRVSEEGDAQYSVYDEAGQWLGNYSSTGRVWQQAVWLDQYPVAILPAQDGHQAQLTFIQVDHLGTPRVAIDSARDVSVWAWSSKGEAFGDQAPSADTDGDGVEYQLNLRFPGQQYTAATELNYNYLRDYDPAVGRYIQSDPIGLAGGLSTYLYSGASPVESIDPLGLRDVDLGSGYKGRVDLYNKSNGVGFEIHVYDRRGNEVGVYGPNGWFNKHGKKAADVRVPAGVEAQCEVVATDYRRRIGDSLSPAMKRSMKMKKLLGWLPFWGPVIDTATTPSDRRVCDPMPNYPGCESL</sequence>
<keyword evidence="5" id="KW-1185">Reference proteome</keyword>
<feature type="domain" description="Teneurin-like YD-shell" evidence="3">
    <location>
        <begin position="934"/>
        <end position="1202"/>
    </location>
</feature>
<gene>
    <name evidence="4" type="ORF">PDM29_02800</name>
</gene>
<proteinExistence type="predicted"/>
<dbReference type="PANTHER" id="PTHR32305:SF15">
    <property type="entry name" value="PROTEIN RHSA-RELATED"/>
    <property type="match status" value="1"/>
</dbReference>
<evidence type="ECO:0000256" key="1">
    <source>
        <dbReference type="ARBA" id="ARBA00022737"/>
    </source>
</evidence>
<dbReference type="InterPro" id="IPR056823">
    <property type="entry name" value="TEN-like_YD-shell"/>
</dbReference>
<dbReference type="Pfam" id="PF25023">
    <property type="entry name" value="TEN_YD-shell"/>
    <property type="match status" value="1"/>
</dbReference>
<evidence type="ECO:0000259" key="2">
    <source>
        <dbReference type="Pfam" id="PF20148"/>
    </source>
</evidence>